<dbReference type="Pfam" id="PF01217">
    <property type="entry name" value="Clat_adaptor_s"/>
    <property type="match status" value="1"/>
</dbReference>
<keyword evidence="5" id="KW-0813">Transport</keyword>
<evidence type="ECO:0000256" key="10">
    <source>
        <dbReference type="ARBA" id="ARBA00023136"/>
    </source>
</evidence>
<dbReference type="STRING" id="1257118.L8GK14"/>
<evidence type="ECO:0000256" key="12">
    <source>
        <dbReference type="ARBA" id="ARBA00045555"/>
    </source>
</evidence>
<dbReference type="GeneID" id="14913893"/>
<comment type="subcellular location">
    <subcellularLocation>
        <location evidence="2">Cytoplasmic vesicle</location>
        <location evidence="2">COPI-coated vesicle membrane</location>
        <topology evidence="2">Peripheral membrane protein</topology>
        <orientation evidence="2">Cytoplasmic side</orientation>
    </subcellularLocation>
    <subcellularLocation>
        <location evidence="1">Golgi apparatus membrane</location>
        <topology evidence="1">Peripheral membrane protein</topology>
        <orientation evidence="1">Cytoplasmic side</orientation>
    </subcellularLocation>
</comment>
<name>L8GK14_ACACF</name>
<evidence type="ECO:0000256" key="4">
    <source>
        <dbReference type="ARBA" id="ARBA00011775"/>
    </source>
</evidence>
<dbReference type="Proteomes" id="UP000011083">
    <property type="component" value="Unassembled WGS sequence"/>
</dbReference>
<organism evidence="14 15">
    <name type="scientific">Acanthamoeba castellanii (strain ATCC 30010 / Neff)</name>
    <dbReference type="NCBI Taxonomy" id="1257118"/>
    <lineage>
        <taxon>Eukaryota</taxon>
        <taxon>Amoebozoa</taxon>
        <taxon>Discosea</taxon>
        <taxon>Longamoebia</taxon>
        <taxon>Centramoebida</taxon>
        <taxon>Acanthamoebidae</taxon>
        <taxon>Acanthamoeba</taxon>
    </lineage>
</organism>
<evidence type="ECO:0000256" key="8">
    <source>
        <dbReference type="ARBA" id="ARBA00022927"/>
    </source>
</evidence>
<reference evidence="14 15" key="1">
    <citation type="journal article" date="2013" name="Genome Biol.">
        <title>Genome of Acanthamoeba castellanii highlights extensive lateral gene transfer and early evolution of tyrosine kinase signaling.</title>
        <authorList>
            <person name="Clarke M."/>
            <person name="Lohan A.J."/>
            <person name="Liu B."/>
            <person name="Lagkouvardos I."/>
            <person name="Roy S."/>
            <person name="Zafar N."/>
            <person name="Bertelli C."/>
            <person name="Schilde C."/>
            <person name="Kianianmomeni A."/>
            <person name="Burglin T.R."/>
            <person name="Frech C."/>
            <person name="Turcotte B."/>
            <person name="Kopec K.O."/>
            <person name="Synnott J.M."/>
            <person name="Choo C."/>
            <person name="Paponov I."/>
            <person name="Finkler A."/>
            <person name="Soon Heng Tan C."/>
            <person name="Hutchins A.P."/>
            <person name="Weinmeier T."/>
            <person name="Rattei T."/>
            <person name="Chu J.S."/>
            <person name="Gimenez G."/>
            <person name="Irimia M."/>
            <person name="Rigden D.J."/>
            <person name="Fitzpatrick D.A."/>
            <person name="Lorenzo-Morales J."/>
            <person name="Bateman A."/>
            <person name="Chiu C.H."/>
            <person name="Tang P."/>
            <person name="Hegemann P."/>
            <person name="Fromm H."/>
            <person name="Raoult D."/>
            <person name="Greub G."/>
            <person name="Miranda-Saavedra D."/>
            <person name="Chen N."/>
            <person name="Nash P."/>
            <person name="Ginger M.L."/>
            <person name="Horn M."/>
            <person name="Schaap P."/>
            <person name="Caler L."/>
            <person name="Loftus B."/>
        </authorList>
    </citation>
    <scope>NUCLEOTIDE SEQUENCE [LARGE SCALE GENOMIC DNA]</scope>
    <source>
        <strain evidence="14 15">Neff</strain>
    </source>
</reference>
<dbReference type="VEuPathDB" id="AmoebaDB:ACA1_242050"/>
<evidence type="ECO:0000256" key="6">
    <source>
        <dbReference type="ARBA" id="ARBA00022490"/>
    </source>
</evidence>
<evidence type="ECO:0000256" key="7">
    <source>
        <dbReference type="ARBA" id="ARBA00022892"/>
    </source>
</evidence>
<dbReference type="GO" id="GO:0006890">
    <property type="term" value="P:retrograde vesicle-mediated transport, Golgi to endoplasmic reticulum"/>
    <property type="evidence" value="ECO:0007669"/>
    <property type="project" value="InterPro"/>
</dbReference>
<dbReference type="AlphaFoldDB" id="L8GK14"/>
<comment type="subunit">
    <text evidence="4">Oligomeric complex that consists of at least the alpha, beta, beta', gamma, delta, epsilon and zeta subunits.</text>
</comment>
<dbReference type="InterPro" id="IPR039652">
    <property type="entry name" value="Coatomer_zeta"/>
</dbReference>
<dbReference type="RefSeq" id="XP_004335390.1">
    <property type="nucleotide sequence ID" value="XM_004335342.1"/>
</dbReference>
<keyword evidence="11" id="KW-0968">Cytoplasmic vesicle</keyword>
<dbReference type="EMBL" id="KB008093">
    <property type="protein sequence ID" value="ELR13377.1"/>
    <property type="molecule type" value="Genomic_DNA"/>
</dbReference>
<keyword evidence="7" id="KW-0931">ER-Golgi transport</keyword>
<dbReference type="PANTHER" id="PTHR11043">
    <property type="entry name" value="ZETA-COAT PROTEIN"/>
    <property type="match status" value="1"/>
</dbReference>
<accession>L8GK14</accession>
<dbReference type="InterPro" id="IPR022775">
    <property type="entry name" value="AP_mu_sigma_su"/>
</dbReference>
<keyword evidence="6" id="KW-0963">Cytoplasm</keyword>
<dbReference type="KEGG" id="acan:ACA1_242050"/>
<protein>
    <submittedName>
        <fullName evidence="14">Zetacop, subunit of COP-I complex, putative</fullName>
    </submittedName>
</protein>
<dbReference type="OrthoDB" id="10249988at2759"/>
<dbReference type="Gene3D" id="3.30.450.60">
    <property type="match status" value="1"/>
</dbReference>
<dbReference type="GO" id="GO:0006891">
    <property type="term" value="P:intra-Golgi vesicle-mediated transport"/>
    <property type="evidence" value="ECO:0007669"/>
    <property type="project" value="TreeGrafter"/>
</dbReference>
<keyword evidence="10" id="KW-0472">Membrane</keyword>
<keyword evidence="9" id="KW-0333">Golgi apparatus</keyword>
<dbReference type="PANTHER" id="PTHR11043:SF0">
    <property type="entry name" value="COATOMER SUBUNIT ZETA"/>
    <property type="match status" value="1"/>
</dbReference>
<evidence type="ECO:0000256" key="1">
    <source>
        <dbReference type="ARBA" id="ARBA00004255"/>
    </source>
</evidence>
<dbReference type="GO" id="GO:0006886">
    <property type="term" value="P:intracellular protein transport"/>
    <property type="evidence" value="ECO:0007669"/>
    <property type="project" value="TreeGrafter"/>
</dbReference>
<keyword evidence="15" id="KW-1185">Reference proteome</keyword>
<dbReference type="InterPro" id="IPR011012">
    <property type="entry name" value="Longin-like_dom_sf"/>
</dbReference>
<evidence type="ECO:0000259" key="13">
    <source>
        <dbReference type="Pfam" id="PF01217"/>
    </source>
</evidence>
<comment type="similarity">
    <text evidence="3">Belongs to the adaptor complexes small subunit family.</text>
</comment>
<proteinExistence type="inferred from homology"/>
<evidence type="ECO:0000256" key="11">
    <source>
        <dbReference type="ARBA" id="ARBA00023329"/>
    </source>
</evidence>
<gene>
    <name evidence="14" type="ORF">ACA1_242050</name>
</gene>
<evidence type="ECO:0000256" key="2">
    <source>
        <dbReference type="ARBA" id="ARBA00004347"/>
    </source>
</evidence>
<evidence type="ECO:0000256" key="9">
    <source>
        <dbReference type="ARBA" id="ARBA00023034"/>
    </source>
</evidence>
<evidence type="ECO:0000313" key="14">
    <source>
        <dbReference type="EMBL" id="ELR13377.1"/>
    </source>
</evidence>
<evidence type="ECO:0000256" key="5">
    <source>
        <dbReference type="ARBA" id="ARBA00022448"/>
    </source>
</evidence>
<dbReference type="SUPFAM" id="SSF64356">
    <property type="entry name" value="SNARE-like"/>
    <property type="match status" value="1"/>
</dbReference>
<dbReference type="OMA" id="NRIMARY"/>
<dbReference type="GO" id="GO:0000139">
    <property type="term" value="C:Golgi membrane"/>
    <property type="evidence" value="ECO:0007669"/>
    <property type="project" value="UniProtKB-SubCell"/>
</dbReference>
<evidence type="ECO:0000256" key="3">
    <source>
        <dbReference type="ARBA" id="ARBA00006972"/>
    </source>
</evidence>
<evidence type="ECO:0000313" key="15">
    <source>
        <dbReference type="Proteomes" id="UP000011083"/>
    </source>
</evidence>
<sequence>MLSFTCVHVGTLYTTKAFILLDSDGKRLAARYFTTEWPGLEKQLSFEKSLFTKAQAHPAAEIILLDNIIGVFRTVADVHFFVIGSLEENELVLWSVLTTYIETISLILKNQVDKRTLSENFDFLLLAMDELVDDGYESSDTLKINRVVLLIRGRVVMETEPQVIADRVCMRTQGPDGRGEDAIMGVPMKTINSAKDMVVKGLGNLRAQGV</sequence>
<comment type="function">
    <text evidence="12">The coatomer is a cytosolic protein complex that binds to dilysine motifs and reversibly associates with Golgi non-clathrin-coated vesicles, which further mediate biosynthetic protein transport from the ER, via the Golgi up to the trans Golgi network. Coatomer complex is required for budding from Golgi membranes, and is essential for the retrograde Golgi-to-ER transport of dilysine-tagged proteins. The zeta subunit may be involved in regulating the coat assembly and, hence, the rate of biosynthetic protein transport due to its association-dissociation properties with the coatomer complex.</text>
</comment>
<dbReference type="GO" id="GO:0030126">
    <property type="term" value="C:COPI vesicle coat"/>
    <property type="evidence" value="ECO:0007669"/>
    <property type="project" value="InterPro"/>
</dbReference>
<feature type="domain" description="AP complex mu/sigma subunit" evidence="13">
    <location>
        <begin position="16"/>
        <end position="136"/>
    </location>
</feature>
<keyword evidence="8" id="KW-0653">Protein transport</keyword>